<reference evidence="1" key="1">
    <citation type="journal article" date="2023" name="Mol. Biol. Evol.">
        <title>Third-Generation Sequencing Reveals the Adaptive Role of the Epigenome in Three Deep-Sea Polychaetes.</title>
        <authorList>
            <person name="Perez M."/>
            <person name="Aroh O."/>
            <person name="Sun Y."/>
            <person name="Lan Y."/>
            <person name="Juniper S.K."/>
            <person name="Young C.R."/>
            <person name="Angers B."/>
            <person name="Qian P.Y."/>
        </authorList>
    </citation>
    <scope>NUCLEOTIDE SEQUENCE</scope>
    <source>
        <strain evidence="1">R07B-5</strain>
    </source>
</reference>
<evidence type="ECO:0000313" key="1">
    <source>
        <dbReference type="EMBL" id="KAK2177286.1"/>
    </source>
</evidence>
<dbReference type="AlphaFoldDB" id="A0AAD9KTN4"/>
<protein>
    <submittedName>
        <fullName evidence="1">Uncharacterized protein</fullName>
    </submittedName>
</protein>
<proteinExistence type="predicted"/>
<evidence type="ECO:0000313" key="2">
    <source>
        <dbReference type="Proteomes" id="UP001209878"/>
    </source>
</evidence>
<comment type="caution">
    <text evidence="1">The sequence shown here is derived from an EMBL/GenBank/DDBJ whole genome shotgun (WGS) entry which is preliminary data.</text>
</comment>
<organism evidence="1 2">
    <name type="scientific">Ridgeia piscesae</name>
    <name type="common">Tubeworm</name>
    <dbReference type="NCBI Taxonomy" id="27915"/>
    <lineage>
        <taxon>Eukaryota</taxon>
        <taxon>Metazoa</taxon>
        <taxon>Spiralia</taxon>
        <taxon>Lophotrochozoa</taxon>
        <taxon>Annelida</taxon>
        <taxon>Polychaeta</taxon>
        <taxon>Sedentaria</taxon>
        <taxon>Canalipalpata</taxon>
        <taxon>Sabellida</taxon>
        <taxon>Siboglinidae</taxon>
        <taxon>Ridgeia</taxon>
    </lineage>
</organism>
<sequence>MISLLTTALRRDGRFLFLSRLGCKPVRCVTKPGINLNNLQLGYLRMECDKLFSSCLSCQSTGTVVLLFYCCSFELLLQNACWCFDSLTTVPTDRFAALSAA</sequence>
<accession>A0AAD9KTN4</accession>
<gene>
    <name evidence="1" type="ORF">NP493_608g02022</name>
</gene>
<keyword evidence="2" id="KW-1185">Reference proteome</keyword>
<name>A0AAD9KTN4_RIDPI</name>
<dbReference type="EMBL" id="JAODUO010000608">
    <property type="protein sequence ID" value="KAK2177286.1"/>
    <property type="molecule type" value="Genomic_DNA"/>
</dbReference>
<dbReference type="Proteomes" id="UP001209878">
    <property type="component" value="Unassembled WGS sequence"/>
</dbReference>